<keyword evidence="9" id="KW-0256">Endoplasmic reticulum</keyword>
<comment type="catalytic activity">
    <reaction evidence="16">
        <text>RX + glutathione = an S-substituted glutathione + a halide anion + H(+)</text>
        <dbReference type="Rhea" id="RHEA:16437"/>
        <dbReference type="ChEBI" id="CHEBI:15378"/>
        <dbReference type="ChEBI" id="CHEBI:16042"/>
        <dbReference type="ChEBI" id="CHEBI:17792"/>
        <dbReference type="ChEBI" id="CHEBI:57925"/>
        <dbReference type="ChEBI" id="CHEBI:90779"/>
        <dbReference type="EC" id="2.5.1.18"/>
    </reaction>
    <physiologicalReaction direction="left-to-right" evidence="16">
        <dbReference type="Rhea" id="RHEA:16438"/>
    </physiologicalReaction>
</comment>
<organism evidence="18 19">
    <name type="scientific">Gambusia affinis</name>
    <name type="common">Western mosquitofish</name>
    <name type="synonym">Heterandria affinis</name>
    <dbReference type="NCBI Taxonomy" id="33528"/>
    <lineage>
        <taxon>Eukaryota</taxon>
        <taxon>Metazoa</taxon>
        <taxon>Chordata</taxon>
        <taxon>Craniata</taxon>
        <taxon>Vertebrata</taxon>
        <taxon>Euteleostomi</taxon>
        <taxon>Actinopterygii</taxon>
        <taxon>Neopterygii</taxon>
        <taxon>Teleostei</taxon>
        <taxon>Neoteleostei</taxon>
        <taxon>Acanthomorphata</taxon>
        <taxon>Ovalentaria</taxon>
        <taxon>Atherinomorphae</taxon>
        <taxon>Cyprinodontiformes</taxon>
        <taxon>Poeciliidae</taxon>
        <taxon>Poeciliinae</taxon>
        <taxon>Gambusia</taxon>
    </lineage>
</organism>
<dbReference type="FunFam" id="1.20.120.550:FF:000002">
    <property type="entry name" value="Microsomal glutathione S-transferase 1"/>
    <property type="match status" value="1"/>
</dbReference>
<dbReference type="SUPFAM" id="SSF161084">
    <property type="entry name" value="MAPEG domain-like"/>
    <property type="match status" value="1"/>
</dbReference>
<evidence type="ECO:0000256" key="7">
    <source>
        <dbReference type="ARBA" id="ARBA00022692"/>
    </source>
</evidence>
<comment type="similarity">
    <text evidence="4">Belongs to the MAPEG family.</text>
</comment>
<gene>
    <name evidence="18" type="ORF">CCH79_00004456</name>
</gene>
<evidence type="ECO:0000256" key="14">
    <source>
        <dbReference type="ARBA" id="ARBA00038540"/>
    </source>
</evidence>
<evidence type="ECO:0000256" key="10">
    <source>
        <dbReference type="ARBA" id="ARBA00022989"/>
    </source>
</evidence>
<evidence type="ECO:0000256" key="11">
    <source>
        <dbReference type="ARBA" id="ARBA00022990"/>
    </source>
</evidence>
<evidence type="ECO:0000256" key="12">
    <source>
        <dbReference type="ARBA" id="ARBA00023128"/>
    </source>
</evidence>
<evidence type="ECO:0000313" key="19">
    <source>
        <dbReference type="Proteomes" id="UP000250572"/>
    </source>
</evidence>
<accession>A0A315UZB9</accession>
<evidence type="ECO:0000256" key="4">
    <source>
        <dbReference type="ARBA" id="ARBA00010459"/>
    </source>
</evidence>
<sequence>MVRLRAQIRRAARRIGSHGPRAMALPEMAALMENEVFKAFATYAAIVTLKMILMGPVTVYFRLTRGSFSNEEDVARKSDEEKKKLLKSHPDVERAQRCHHNDLENIIPFFFIGLLYALSGPNLSSALIHFRVFTASRIFHSFAYILAFPQPSRGLSYALGMFTTFSMAYNLLIWFLFWISDSDELQSVVMKKEPS</sequence>
<evidence type="ECO:0000256" key="3">
    <source>
        <dbReference type="ARBA" id="ARBA00004477"/>
    </source>
</evidence>
<evidence type="ECO:0000256" key="2">
    <source>
        <dbReference type="ARBA" id="ARBA00004294"/>
    </source>
</evidence>
<evidence type="ECO:0000256" key="16">
    <source>
        <dbReference type="ARBA" id="ARBA00049385"/>
    </source>
</evidence>
<dbReference type="EMBL" id="NHOQ01002481">
    <property type="protein sequence ID" value="PWA16379.1"/>
    <property type="molecule type" value="Genomic_DNA"/>
</dbReference>
<comment type="function">
    <text evidence="1">Conjugation of reduced glutathione to a wide number of exogenous and endogenous hydrophobic electrophiles.</text>
</comment>
<dbReference type="PANTHER" id="PTHR10689:SF6">
    <property type="entry name" value="MICROSOMAL GLUTATHIONE S-TRANSFERASE 1"/>
    <property type="match status" value="1"/>
</dbReference>
<keyword evidence="19" id="KW-1185">Reference proteome</keyword>
<dbReference type="Proteomes" id="UP000250572">
    <property type="component" value="Unassembled WGS sequence"/>
</dbReference>
<feature type="transmembrane region" description="Helical" evidence="17">
    <location>
        <begin position="40"/>
        <end position="61"/>
    </location>
</feature>
<keyword evidence="7 17" id="KW-0812">Transmembrane</keyword>
<dbReference type="Pfam" id="PF01124">
    <property type="entry name" value="MAPEG"/>
    <property type="match status" value="1"/>
</dbReference>
<dbReference type="STRING" id="33528.ENSGAFP00000016015"/>
<keyword evidence="10 17" id="KW-1133">Transmembrane helix</keyword>
<dbReference type="InterPro" id="IPR001129">
    <property type="entry name" value="Membr-assoc_MAPEG"/>
</dbReference>
<keyword evidence="8" id="KW-1000">Mitochondrion outer membrane</keyword>
<dbReference type="Gene3D" id="1.20.120.550">
    <property type="entry name" value="Membrane associated eicosanoid/glutathione metabolism-like domain"/>
    <property type="match status" value="1"/>
</dbReference>
<evidence type="ECO:0000256" key="8">
    <source>
        <dbReference type="ARBA" id="ARBA00022787"/>
    </source>
</evidence>
<comment type="subcellular location">
    <subcellularLocation>
        <location evidence="3">Endoplasmic reticulum membrane</location>
        <topology evidence="3">Multi-pass membrane protein</topology>
    </subcellularLocation>
    <subcellularLocation>
        <location evidence="2">Mitochondrion outer membrane</location>
    </subcellularLocation>
</comment>
<dbReference type="InterPro" id="IPR040162">
    <property type="entry name" value="MGST1-like"/>
</dbReference>
<dbReference type="GO" id="GO:0004364">
    <property type="term" value="F:glutathione transferase activity"/>
    <property type="evidence" value="ECO:0007669"/>
    <property type="project" value="UniProtKB-EC"/>
</dbReference>
<evidence type="ECO:0000256" key="9">
    <source>
        <dbReference type="ARBA" id="ARBA00022824"/>
    </source>
</evidence>
<reference evidence="18 19" key="1">
    <citation type="journal article" date="2018" name="G3 (Bethesda)">
        <title>A High-Quality Reference Genome for the Invasive Mosquitofish Gambusia affinis Using a Chicago Library.</title>
        <authorList>
            <person name="Hoffberg S.L."/>
            <person name="Troendle N.J."/>
            <person name="Glenn T.C."/>
            <person name="Mahmud O."/>
            <person name="Louha S."/>
            <person name="Chalopin D."/>
            <person name="Bennetzen J.L."/>
            <person name="Mauricio R."/>
        </authorList>
    </citation>
    <scope>NUCLEOTIDE SEQUENCE [LARGE SCALE GENOMIC DNA]</scope>
    <source>
        <strain evidence="18">NE01/NJP1002.9</strain>
        <tissue evidence="18">Muscle</tissue>
    </source>
</reference>
<evidence type="ECO:0000256" key="15">
    <source>
        <dbReference type="ARBA" id="ARBA00039397"/>
    </source>
</evidence>
<feature type="transmembrane region" description="Helical" evidence="17">
    <location>
        <begin position="109"/>
        <end position="133"/>
    </location>
</feature>
<name>A0A315UZB9_GAMAF</name>
<evidence type="ECO:0000256" key="6">
    <source>
        <dbReference type="ARBA" id="ARBA00022679"/>
    </source>
</evidence>
<feature type="transmembrane region" description="Helical" evidence="17">
    <location>
        <begin position="154"/>
        <end position="179"/>
    </location>
</feature>
<evidence type="ECO:0000256" key="13">
    <source>
        <dbReference type="ARBA" id="ARBA00023136"/>
    </source>
</evidence>
<evidence type="ECO:0000256" key="17">
    <source>
        <dbReference type="SAM" id="Phobius"/>
    </source>
</evidence>
<dbReference type="EC" id="2.5.1.18" evidence="5"/>
<keyword evidence="13 17" id="KW-0472">Membrane</keyword>
<proteinExistence type="inferred from homology"/>
<keyword evidence="12" id="KW-0496">Mitochondrion</keyword>
<dbReference type="GO" id="GO:0005789">
    <property type="term" value="C:endoplasmic reticulum membrane"/>
    <property type="evidence" value="ECO:0007669"/>
    <property type="project" value="UniProtKB-SubCell"/>
</dbReference>
<protein>
    <recommendedName>
        <fullName evidence="15">Microsomal glutathione S-transferase 1</fullName>
        <ecNumber evidence="5">2.5.1.18</ecNumber>
    </recommendedName>
</protein>
<comment type="subunit">
    <text evidence="14">Homotrimer; The trimer binds only one molecule of glutathione.</text>
</comment>
<evidence type="ECO:0000256" key="1">
    <source>
        <dbReference type="ARBA" id="ARBA00003701"/>
    </source>
</evidence>
<keyword evidence="6" id="KW-0808">Transferase</keyword>
<keyword evidence="11" id="KW-0007">Acetylation</keyword>
<dbReference type="GO" id="GO:0005741">
    <property type="term" value="C:mitochondrial outer membrane"/>
    <property type="evidence" value="ECO:0007669"/>
    <property type="project" value="UniProtKB-SubCell"/>
</dbReference>
<dbReference type="AlphaFoldDB" id="A0A315UZB9"/>
<dbReference type="InterPro" id="IPR023352">
    <property type="entry name" value="MAPEG-like_dom_sf"/>
</dbReference>
<dbReference type="PANTHER" id="PTHR10689">
    <property type="entry name" value="MICROSOMAL GLUTATHIONE S-TRANSFERASE 1"/>
    <property type="match status" value="1"/>
</dbReference>
<evidence type="ECO:0000256" key="5">
    <source>
        <dbReference type="ARBA" id="ARBA00012452"/>
    </source>
</evidence>
<evidence type="ECO:0000313" key="18">
    <source>
        <dbReference type="EMBL" id="PWA16379.1"/>
    </source>
</evidence>
<comment type="caution">
    <text evidence="18">The sequence shown here is derived from an EMBL/GenBank/DDBJ whole genome shotgun (WGS) entry which is preliminary data.</text>
</comment>